<dbReference type="Gene3D" id="3.10.180.10">
    <property type="entry name" value="2,3-Dihydroxybiphenyl 1,2-Dioxygenase, domain 1"/>
    <property type="match status" value="1"/>
</dbReference>
<gene>
    <name evidence="3" type="ORF">BSZ37_16230</name>
</gene>
<dbReference type="PROSITE" id="PS51257">
    <property type="entry name" value="PROKAR_LIPOPROTEIN"/>
    <property type="match status" value="1"/>
</dbReference>
<evidence type="ECO:0000313" key="4">
    <source>
        <dbReference type="Proteomes" id="UP000216339"/>
    </source>
</evidence>
<dbReference type="InterPro" id="IPR004360">
    <property type="entry name" value="Glyas_Fos-R_dOase_dom"/>
</dbReference>
<evidence type="ECO:0000259" key="2">
    <source>
        <dbReference type="PROSITE" id="PS51819"/>
    </source>
</evidence>
<dbReference type="SUPFAM" id="SSF54593">
    <property type="entry name" value="Glyoxalase/Bleomycin resistance protein/Dihydroxybiphenyl dioxygenase"/>
    <property type="match status" value="1"/>
</dbReference>
<keyword evidence="1" id="KW-0732">Signal</keyword>
<organism evidence="3 4">
    <name type="scientific">Rubrivirga marina</name>
    <dbReference type="NCBI Taxonomy" id="1196024"/>
    <lineage>
        <taxon>Bacteria</taxon>
        <taxon>Pseudomonadati</taxon>
        <taxon>Rhodothermota</taxon>
        <taxon>Rhodothermia</taxon>
        <taxon>Rhodothermales</taxon>
        <taxon>Rubricoccaceae</taxon>
        <taxon>Rubrivirga</taxon>
    </lineage>
</organism>
<dbReference type="Proteomes" id="UP000216339">
    <property type="component" value="Unassembled WGS sequence"/>
</dbReference>
<proteinExistence type="predicted"/>
<dbReference type="Pfam" id="PF00903">
    <property type="entry name" value="Glyoxalase"/>
    <property type="match status" value="1"/>
</dbReference>
<feature type="signal peptide" evidence="1">
    <location>
        <begin position="1"/>
        <end position="18"/>
    </location>
</feature>
<dbReference type="OrthoDB" id="192739at2"/>
<reference evidence="3 4" key="1">
    <citation type="submission" date="2016-11" db="EMBL/GenBank/DDBJ databases">
        <title>Study of marine rhodopsin-containing bacteria.</title>
        <authorList>
            <person name="Yoshizawa S."/>
            <person name="Kumagai Y."/>
            <person name="Kogure K."/>
        </authorList>
    </citation>
    <scope>NUCLEOTIDE SEQUENCE [LARGE SCALE GENOMIC DNA]</scope>
    <source>
        <strain evidence="3 4">SAORIC-28</strain>
    </source>
</reference>
<accession>A0A271J3K8</accession>
<protein>
    <recommendedName>
        <fullName evidence="2">VOC domain-containing protein</fullName>
    </recommendedName>
</protein>
<feature type="domain" description="VOC" evidence="2">
    <location>
        <begin position="27"/>
        <end position="147"/>
    </location>
</feature>
<dbReference type="RefSeq" id="WP_095511549.1">
    <property type="nucleotide sequence ID" value="NZ_MQWD01000001.1"/>
</dbReference>
<dbReference type="AlphaFoldDB" id="A0A271J3K8"/>
<dbReference type="InterPro" id="IPR029068">
    <property type="entry name" value="Glyas_Bleomycin-R_OHBP_Dase"/>
</dbReference>
<dbReference type="PROSITE" id="PS51819">
    <property type="entry name" value="VOC"/>
    <property type="match status" value="1"/>
</dbReference>
<name>A0A271J3K8_9BACT</name>
<feature type="chain" id="PRO_5012944633" description="VOC domain-containing protein" evidence="1">
    <location>
        <begin position="19"/>
        <end position="148"/>
    </location>
</feature>
<comment type="caution">
    <text evidence="3">The sequence shown here is derived from an EMBL/GenBank/DDBJ whole genome shotgun (WGS) entry which is preliminary data.</text>
</comment>
<evidence type="ECO:0000313" key="3">
    <source>
        <dbReference type="EMBL" id="PAP77877.1"/>
    </source>
</evidence>
<dbReference type="InterPro" id="IPR050383">
    <property type="entry name" value="GlyoxalaseI/FosfomycinResist"/>
</dbReference>
<sequence>MRLLPLAALLALAACQSAAPLQTGATGLDHAAIHVSDLDASVAFYERVFDLDEIPAPGDPAVIRWLGLDGAELHLIHYEGDVPPTTKAVHFALRVPDLDALVDRVEALGVPYSDWPGAASTLSVRGDGIRQIYVQDPDGYWIEVNDVR</sequence>
<dbReference type="PANTHER" id="PTHR21366">
    <property type="entry name" value="GLYOXALASE FAMILY PROTEIN"/>
    <property type="match status" value="1"/>
</dbReference>
<evidence type="ECO:0000256" key="1">
    <source>
        <dbReference type="SAM" id="SignalP"/>
    </source>
</evidence>
<dbReference type="EMBL" id="MQWD01000001">
    <property type="protein sequence ID" value="PAP77877.1"/>
    <property type="molecule type" value="Genomic_DNA"/>
</dbReference>
<dbReference type="InterPro" id="IPR037523">
    <property type="entry name" value="VOC_core"/>
</dbReference>
<keyword evidence="4" id="KW-1185">Reference proteome</keyword>